<organism evidence="3 4">
    <name type="scientific">Eucalyptus globulus</name>
    <name type="common">Tasmanian blue gum</name>
    <dbReference type="NCBI Taxonomy" id="34317"/>
    <lineage>
        <taxon>Eukaryota</taxon>
        <taxon>Viridiplantae</taxon>
        <taxon>Streptophyta</taxon>
        <taxon>Embryophyta</taxon>
        <taxon>Tracheophyta</taxon>
        <taxon>Spermatophyta</taxon>
        <taxon>Magnoliopsida</taxon>
        <taxon>eudicotyledons</taxon>
        <taxon>Gunneridae</taxon>
        <taxon>Pentapetalae</taxon>
        <taxon>rosids</taxon>
        <taxon>malvids</taxon>
        <taxon>Myrtales</taxon>
        <taxon>Myrtaceae</taxon>
        <taxon>Myrtoideae</taxon>
        <taxon>Eucalypteae</taxon>
        <taxon>Eucalyptus</taxon>
    </lineage>
</organism>
<dbReference type="SUPFAM" id="SSF53756">
    <property type="entry name" value="UDP-Glycosyltransferase/glycogen phosphorylase"/>
    <property type="match status" value="1"/>
</dbReference>
<dbReference type="InterPro" id="IPR002213">
    <property type="entry name" value="UDP_glucos_trans"/>
</dbReference>
<dbReference type="PANTHER" id="PTHR48049:SF60">
    <property type="entry name" value="UDP-GLYCOSYLTRANSFERASE 91B1"/>
    <property type="match status" value="1"/>
</dbReference>
<name>A0ABD3L6W4_EUCGL</name>
<comment type="caution">
    <text evidence="3">The sequence shown here is derived from an EMBL/GenBank/DDBJ whole genome shotgun (WGS) entry which is preliminary data.</text>
</comment>
<evidence type="ECO:0000256" key="1">
    <source>
        <dbReference type="ARBA" id="ARBA00009995"/>
    </source>
</evidence>
<dbReference type="EMBL" id="JBJKBG010000003">
    <property type="protein sequence ID" value="KAL3747207.1"/>
    <property type="molecule type" value="Genomic_DNA"/>
</dbReference>
<proteinExistence type="inferred from homology"/>
<protein>
    <recommendedName>
        <fullName evidence="5">Glycosyltransferase</fullName>
    </recommendedName>
</protein>
<keyword evidence="2" id="KW-0808">Transferase</keyword>
<gene>
    <name evidence="3" type="ORF">ACJRO7_016047</name>
</gene>
<dbReference type="Proteomes" id="UP001634007">
    <property type="component" value="Unassembled WGS sequence"/>
</dbReference>
<keyword evidence="4" id="KW-1185">Reference proteome</keyword>
<dbReference type="GO" id="GO:0008194">
    <property type="term" value="F:UDP-glycosyltransferase activity"/>
    <property type="evidence" value="ECO:0007669"/>
    <property type="project" value="UniProtKB-ARBA"/>
</dbReference>
<evidence type="ECO:0000313" key="4">
    <source>
        <dbReference type="Proteomes" id="UP001634007"/>
    </source>
</evidence>
<dbReference type="FunFam" id="3.40.50.2000:FF:000037">
    <property type="entry name" value="Glycosyltransferase"/>
    <property type="match status" value="1"/>
</dbReference>
<evidence type="ECO:0008006" key="5">
    <source>
        <dbReference type="Google" id="ProtNLM"/>
    </source>
</evidence>
<dbReference type="Gene3D" id="3.40.50.2000">
    <property type="entry name" value="Glycogen Phosphorylase B"/>
    <property type="match status" value="2"/>
</dbReference>
<dbReference type="AlphaFoldDB" id="A0ABD3L6W4"/>
<evidence type="ECO:0000313" key="3">
    <source>
        <dbReference type="EMBL" id="KAL3747207.1"/>
    </source>
</evidence>
<reference evidence="3 4" key="1">
    <citation type="submission" date="2024-11" db="EMBL/GenBank/DDBJ databases">
        <title>Chromosome-level genome assembly of Eucalyptus globulus Labill. provides insights into its genome evolution.</title>
        <authorList>
            <person name="Li X."/>
        </authorList>
    </citation>
    <scope>NUCLEOTIDE SEQUENCE [LARGE SCALE GENOMIC DNA]</scope>
    <source>
        <strain evidence="3">CL2024</strain>
        <tissue evidence="3">Fresh tender leaves</tissue>
    </source>
</reference>
<dbReference type="PANTHER" id="PTHR48049">
    <property type="entry name" value="GLYCOSYLTRANSFERASE"/>
    <property type="match status" value="1"/>
</dbReference>
<evidence type="ECO:0000256" key="2">
    <source>
        <dbReference type="ARBA" id="ARBA00022679"/>
    </source>
</evidence>
<dbReference type="CDD" id="cd03784">
    <property type="entry name" value="GT1_Gtf-like"/>
    <property type="match status" value="1"/>
</dbReference>
<sequence>MGSESKRSFHIAMFPWLAHGHITPFLELSKFLSLRGHAISFLSTPNNIARLARSHPELPPSVRLVSFPLPRVPNLPSSAESTSDLDIDLVPYLKKAYDLLEPALTRFLSSSRVDWVIHDFASHWLPGAAARLGVTSVFFSTFNATSLAFLGPPSELISGRCQKPEDLTCVPAWIPYESTACLRLHEILKHQRCMDEEVSDLCRFGHTIDGCDFVIVRSCREFESEPMSLLQQIYQKPAIPVGLLTPAVRQDEGDDDEKWKALKSWLHTKREKSVLYIALGTEVILSHELTNELAAGIEKSGLPFVWVVRNGLVPPGFEQRVSGRGFIWAGWAPQTRILAHEAIGGFLTHCGWNSTIEALGRGLPLVLFSGGSSDQGLMARFLHEKQVGFEVPRDEADGLFTGDVVAESIRRVMVEHEGEPIRATARAMKEVFGNIELQNEYLEEFAEILEKGVIKDQKMVN</sequence>
<dbReference type="Pfam" id="PF00201">
    <property type="entry name" value="UDPGT"/>
    <property type="match status" value="1"/>
</dbReference>
<accession>A0ABD3L6W4</accession>
<comment type="similarity">
    <text evidence="1">Belongs to the UDP-glycosyltransferase family.</text>
</comment>
<dbReference type="InterPro" id="IPR050481">
    <property type="entry name" value="UDP-glycosyltransf_plant"/>
</dbReference>